<evidence type="ECO:0000313" key="1">
    <source>
        <dbReference type="EnsemblMetazoa" id="PPA22954.1"/>
    </source>
</evidence>
<sequence>MLRTFIAVSLLSLAMIVSSENAAPGVKSRNLFCEPCLRIVGGIEADVEAGAPALLKLAENICDDTLGHIGDLAQQCKDWVVKDFQKIMDKLNSDWSAESICEDYHLC</sequence>
<protein>
    <submittedName>
        <fullName evidence="1">Saposin B-type domain-containing protein</fullName>
    </submittedName>
</protein>
<reference evidence="1" key="2">
    <citation type="submission" date="2022-06" db="UniProtKB">
        <authorList>
            <consortium name="EnsemblMetazoa"/>
        </authorList>
    </citation>
    <scope>IDENTIFICATION</scope>
    <source>
        <strain evidence="1">PS312</strain>
    </source>
</reference>
<dbReference type="Proteomes" id="UP000005239">
    <property type="component" value="Unassembled WGS sequence"/>
</dbReference>
<keyword evidence="2" id="KW-1185">Reference proteome</keyword>
<dbReference type="PROSITE" id="PS50015">
    <property type="entry name" value="SAP_B"/>
    <property type="match status" value="1"/>
</dbReference>
<proteinExistence type="predicted"/>
<accession>A0A454XSL4</accession>
<dbReference type="GO" id="GO:0005615">
    <property type="term" value="C:extracellular space"/>
    <property type="evidence" value="ECO:0000318"/>
    <property type="project" value="GO_Central"/>
</dbReference>
<dbReference type="SMART" id="SM00741">
    <property type="entry name" value="SapB"/>
    <property type="match status" value="1"/>
</dbReference>
<dbReference type="InterPro" id="IPR008139">
    <property type="entry name" value="SaposinB_dom"/>
</dbReference>
<accession>A0A8R1YHH5</accession>
<dbReference type="EnsemblMetazoa" id="PPA22954.1">
    <property type="protein sequence ID" value="PPA22954.1"/>
    <property type="gene ID" value="WBGene00112508"/>
</dbReference>
<dbReference type="Gene3D" id="1.10.225.10">
    <property type="entry name" value="Saposin-like"/>
    <property type="match status" value="1"/>
</dbReference>
<name>A0A454XSL4_PRIPA</name>
<dbReference type="SUPFAM" id="SSF47862">
    <property type="entry name" value="Saposin"/>
    <property type="match status" value="1"/>
</dbReference>
<reference evidence="2" key="1">
    <citation type="journal article" date="2008" name="Nat. Genet.">
        <title>The Pristionchus pacificus genome provides a unique perspective on nematode lifestyle and parasitism.</title>
        <authorList>
            <person name="Dieterich C."/>
            <person name="Clifton S.W."/>
            <person name="Schuster L.N."/>
            <person name="Chinwalla A."/>
            <person name="Delehaunty K."/>
            <person name="Dinkelacker I."/>
            <person name="Fulton L."/>
            <person name="Fulton R."/>
            <person name="Godfrey J."/>
            <person name="Minx P."/>
            <person name="Mitreva M."/>
            <person name="Roeseler W."/>
            <person name="Tian H."/>
            <person name="Witte H."/>
            <person name="Yang S.P."/>
            <person name="Wilson R.K."/>
            <person name="Sommer R.J."/>
        </authorList>
    </citation>
    <scope>NUCLEOTIDE SEQUENCE [LARGE SCALE GENOMIC DNA]</scope>
    <source>
        <strain evidence="2">PS312</strain>
    </source>
</reference>
<evidence type="ECO:0000313" key="2">
    <source>
        <dbReference type="Proteomes" id="UP000005239"/>
    </source>
</evidence>
<dbReference type="InterPro" id="IPR011001">
    <property type="entry name" value="Saposin-like"/>
</dbReference>
<organism evidence="1 2">
    <name type="scientific">Pristionchus pacificus</name>
    <name type="common">Parasitic nematode worm</name>
    <dbReference type="NCBI Taxonomy" id="54126"/>
    <lineage>
        <taxon>Eukaryota</taxon>
        <taxon>Metazoa</taxon>
        <taxon>Ecdysozoa</taxon>
        <taxon>Nematoda</taxon>
        <taxon>Chromadorea</taxon>
        <taxon>Rhabditida</taxon>
        <taxon>Rhabditina</taxon>
        <taxon>Diplogasteromorpha</taxon>
        <taxon>Diplogasteroidea</taxon>
        <taxon>Neodiplogasteridae</taxon>
        <taxon>Pristionchus</taxon>
    </lineage>
</organism>
<dbReference type="AlphaFoldDB" id="A0A454XSL4"/>
<gene>
    <name evidence="1" type="primary">WBGene00112508</name>
</gene>